<proteinExistence type="predicted"/>
<evidence type="ECO:0000313" key="3">
    <source>
        <dbReference type="EMBL" id="NEZ47099.1"/>
    </source>
</evidence>
<protein>
    <recommendedName>
        <fullName evidence="2">YoaR-like putative peptidoglycan binding domain-containing protein</fullName>
    </recommendedName>
</protein>
<dbReference type="Pfam" id="PF04294">
    <property type="entry name" value="VanW"/>
    <property type="match status" value="1"/>
</dbReference>
<gene>
    <name evidence="3" type="ORF">FDF74_07735</name>
</gene>
<dbReference type="PANTHER" id="PTHR35788">
    <property type="entry name" value="EXPORTED PROTEIN-RELATED"/>
    <property type="match status" value="1"/>
</dbReference>
<dbReference type="AlphaFoldDB" id="A0A6M0RBZ6"/>
<feature type="domain" description="YoaR-like putative peptidoglycan binding" evidence="2">
    <location>
        <begin position="94"/>
        <end position="207"/>
    </location>
</feature>
<evidence type="ECO:0000256" key="1">
    <source>
        <dbReference type="SAM" id="Phobius"/>
    </source>
</evidence>
<keyword evidence="1" id="KW-0812">Transmembrane</keyword>
<keyword evidence="1" id="KW-0472">Membrane</keyword>
<dbReference type="Pfam" id="PF12229">
    <property type="entry name" value="PG_binding_4"/>
    <property type="match status" value="1"/>
</dbReference>
<comment type="caution">
    <text evidence="3">The sequence shown here is derived from an EMBL/GenBank/DDBJ whole genome shotgun (WGS) entry which is preliminary data.</text>
</comment>
<feature type="transmembrane region" description="Helical" evidence="1">
    <location>
        <begin position="18"/>
        <end position="37"/>
    </location>
</feature>
<organism evidence="3 4">
    <name type="scientific">Clostridium niameyense</name>
    <dbReference type="NCBI Taxonomy" id="1622073"/>
    <lineage>
        <taxon>Bacteria</taxon>
        <taxon>Bacillati</taxon>
        <taxon>Bacillota</taxon>
        <taxon>Clostridia</taxon>
        <taxon>Eubacteriales</taxon>
        <taxon>Clostridiaceae</taxon>
        <taxon>Clostridium</taxon>
    </lineage>
</organism>
<dbReference type="InterPro" id="IPR052913">
    <property type="entry name" value="Glycopeptide_resist_protein"/>
</dbReference>
<keyword evidence="4" id="KW-1185">Reference proteome</keyword>
<dbReference type="PANTHER" id="PTHR35788:SF1">
    <property type="entry name" value="EXPORTED PROTEIN"/>
    <property type="match status" value="1"/>
</dbReference>
<reference evidence="3 4" key="1">
    <citation type="submission" date="2019-04" db="EMBL/GenBank/DDBJ databases">
        <title>Genome sequencing of Clostridium botulinum Groups I-IV and Clostridium butyricum.</title>
        <authorList>
            <person name="Brunt J."/>
            <person name="Van Vliet A.H.M."/>
            <person name="Stringer S.C."/>
            <person name="Carter A.T."/>
            <person name="Peck M.W."/>
        </authorList>
    </citation>
    <scope>NUCLEOTIDE SEQUENCE [LARGE SCALE GENOMIC DNA]</scope>
    <source>
        <strain evidence="3 4">IFR 18/094</strain>
    </source>
</reference>
<dbReference type="OrthoDB" id="9797191at2"/>
<dbReference type="InterPro" id="IPR022029">
    <property type="entry name" value="YoaR-like_PG-bd"/>
</dbReference>
<accession>A0A6M0RBZ6</accession>
<sequence>MGKVTRVKKNATTSSKNLLLIAVVCSILAVFSGFFVYQYNKVKFYNNLIYPGVSVEGIDVSGKTKKEAKILVEKGYWNKLLDKKVKVEAKGKEYSIKYSDLKAKNNLDKVINDAFSYGKNLIIFKRYSIIKNKPSKNYAIDFDYDKKVLDSLIGNVEKNVNVDPVNASLTPNGGGFSVIPHTNGEKLEKDKLKKDLVNKINKDLSKDICEKASIKVVQPRITSDKLSVINTNIGSFSTQYGGISSPQRANNIVLATNAINGKILMPGDIFSFNNVVGERSAEKGYQAAPVIIGDRVEDGLGGGVCQVSSTLYNVVEKAGLQAVERTHHTKPVHYVPKGKDATVSYGSIDFKFRNNLNYPIYIEGYTNGGSLVFNIYSKG</sequence>
<keyword evidence="1" id="KW-1133">Transmembrane helix</keyword>
<evidence type="ECO:0000259" key="2">
    <source>
        <dbReference type="Pfam" id="PF12229"/>
    </source>
</evidence>
<evidence type="ECO:0000313" key="4">
    <source>
        <dbReference type="Proteomes" id="UP000473885"/>
    </source>
</evidence>
<dbReference type="InterPro" id="IPR007391">
    <property type="entry name" value="Vancomycin_resist_VanW"/>
</dbReference>
<dbReference type="Proteomes" id="UP000473885">
    <property type="component" value="Unassembled WGS sequence"/>
</dbReference>
<dbReference type="EMBL" id="SXDP01000005">
    <property type="protein sequence ID" value="NEZ47099.1"/>
    <property type="molecule type" value="Genomic_DNA"/>
</dbReference>
<name>A0A6M0RBZ6_9CLOT</name>